<dbReference type="SUPFAM" id="SSF46785">
    <property type="entry name" value="Winged helix' DNA-binding domain"/>
    <property type="match status" value="1"/>
</dbReference>
<dbReference type="InterPro" id="IPR011711">
    <property type="entry name" value="GntR_C"/>
</dbReference>
<dbReference type="Pfam" id="PF00392">
    <property type="entry name" value="GntR"/>
    <property type="match status" value="1"/>
</dbReference>
<keyword evidence="6" id="KW-1185">Reference proteome</keyword>
<dbReference type="Pfam" id="PF07729">
    <property type="entry name" value="FCD"/>
    <property type="match status" value="1"/>
</dbReference>
<protein>
    <submittedName>
        <fullName evidence="5">GntR family transcriptional regulator</fullName>
    </submittedName>
</protein>
<keyword evidence="1" id="KW-0805">Transcription regulation</keyword>
<dbReference type="SMART" id="SM00345">
    <property type="entry name" value="HTH_GNTR"/>
    <property type="match status" value="1"/>
</dbReference>
<keyword evidence="3" id="KW-0804">Transcription</keyword>
<dbReference type="PANTHER" id="PTHR43537:SF5">
    <property type="entry name" value="UXU OPERON TRANSCRIPTIONAL REGULATOR"/>
    <property type="match status" value="1"/>
</dbReference>
<dbReference type="PROSITE" id="PS50949">
    <property type="entry name" value="HTH_GNTR"/>
    <property type="match status" value="1"/>
</dbReference>
<sequence>MPQAWDIQVENAYGEIKPIEIEDPRQVGRAIHQILRSYILQGVLQPGTVLNQVSLAQRLNVSRTPIREVIRMLKEEGLVTADLNQRALVAGISYDDLDALYSVRITNEALALAVSIHRNTEQDKERIKSAADVINSSNINDFPTWLQHHRDFHLALYESAGESMLQLIRPNMEKCERFQAIRWRKLPYSGFRKGDDEHLAIVEACLARETINAVELLSTHLARTALDTLNDLAPEREPQFIRQALRCVTTGVQGISVK</sequence>
<dbReference type="EMBL" id="CP002339">
    <property type="protein sequence ID" value="AEF05086.1"/>
    <property type="molecule type" value="Genomic_DNA"/>
</dbReference>
<dbReference type="GO" id="GO:0003677">
    <property type="term" value="F:DNA binding"/>
    <property type="evidence" value="ECO:0007669"/>
    <property type="project" value="UniProtKB-KW"/>
</dbReference>
<dbReference type="PRINTS" id="PR00035">
    <property type="entry name" value="HTHGNTR"/>
</dbReference>
<dbReference type="SMART" id="SM00895">
    <property type="entry name" value="FCD"/>
    <property type="match status" value="1"/>
</dbReference>
<name>F5Z5T1_ALTNA</name>
<evidence type="ECO:0000256" key="1">
    <source>
        <dbReference type="ARBA" id="ARBA00023015"/>
    </source>
</evidence>
<dbReference type="eggNOG" id="COG1802">
    <property type="taxonomic scope" value="Bacteria"/>
</dbReference>
<dbReference type="RefSeq" id="WP_013786000.1">
    <property type="nucleotide sequence ID" value="NC_015554.1"/>
</dbReference>
<dbReference type="Gene3D" id="1.20.120.530">
    <property type="entry name" value="GntR ligand-binding domain-like"/>
    <property type="match status" value="1"/>
</dbReference>
<dbReference type="Proteomes" id="UP000000683">
    <property type="component" value="Chromosome"/>
</dbReference>
<gene>
    <name evidence="5" type="ordered locus">ambt_17935</name>
</gene>
<dbReference type="HOGENOM" id="CLU_017584_5_1_6"/>
<reference evidence="5 6" key="1">
    <citation type="journal article" date="2011" name="J. Bacteriol.">
        <title>Complete genome sequence of the polycyclic aromatic hydrocarbon-degrading bacterium Alteromonas sp. strain SN2.</title>
        <authorList>
            <person name="Jin H.M."/>
            <person name="Jeong H."/>
            <person name="Moon E.J."/>
            <person name="Math R.K."/>
            <person name="Lee K."/>
            <person name="Kim H.J."/>
            <person name="Jeon C.O."/>
            <person name="Oh T.K."/>
            <person name="Kim J.F."/>
        </authorList>
    </citation>
    <scope>NUCLEOTIDE SEQUENCE [LARGE SCALE GENOMIC DNA]</scope>
    <source>
        <strain evidence="6">JCM 17741 / KACC 18427 / KCTC 11700BP / SN2</strain>
    </source>
</reference>
<dbReference type="InterPro" id="IPR000524">
    <property type="entry name" value="Tscrpt_reg_HTH_GntR"/>
</dbReference>
<dbReference type="InterPro" id="IPR008920">
    <property type="entry name" value="TF_FadR/GntR_C"/>
</dbReference>
<evidence type="ECO:0000313" key="6">
    <source>
        <dbReference type="Proteomes" id="UP000000683"/>
    </source>
</evidence>
<dbReference type="InterPro" id="IPR036388">
    <property type="entry name" value="WH-like_DNA-bd_sf"/>
</dbReference>
<dbReference type="OrthoDB" id="9799812at2"/>
<organism evidence="5 6">
    <name type="scientific">Alteromonas naphthalenivorans</name>
    <dbReference type="NCBI Taxonomy" id="715451"/>
    <lineage>
        <taxon>Bacteria</taxon>
        <taxon>Pseudomonadati</taxon>
        <taxon>Pseudomonadota</taxon>
        <taxon>Gammaproteobacteria</taxon>
        <taxon>Alteromonadales</taxon>
        <taxon>Alteromonadaceae</taxon>
        <taxon>Alteromonas/Salinimonas group</taxon>
        <taxon>Alteromonas</taxon>
    </lineage>
</organism>
<dbReference type="AlphaFoldDB" id="F5Z5T1"/>
<evidence type="ECO:0000259" key="4">
    <source>
        <dbReference type="PROSITE" id="PS50949"/>
    </source>
</evidence>
<dbReference type="PANTHER" id="PTHR43537">
    <property type="entry name" value="TRANSCRIPTIONAL REGULATOR, GNTR FAMILY"/>
    <property type="match status" value="1"/>
</dbReference>
<dbReference type="KEGG" id="alt:ambt_17935"/>
<dbReference type="InterPro" id="IPR036390">
    <property type="entry name" value="WH_DNA-bd_sf"/>
</dbReference>
<keyword evidence="2" id="KW-0238">DNA-binding</keyword>
<dbReference type="GO" id="GO:0003700">
    <property type="term" value="F:DNA-binding transcription factor activity"/>
    <property type="evidence" value="ECO:0007669"/>
    <property type="project" value="InterPro"/>
</dbReference>
<dbReference type="SUPFAM" id="SSF48008">
    <property type="entry name" value="GntR ligand-binding domain-like"/>
    <property type="match status" value="1"/>
</dbReference>
<evidence type="ECO:0000313" key="5">
    <source>
        <dbReference type="EMBL" id="AEF05086.1"/>
    </source>
</evidence>
<accession>F5Z5T1</accession>
<dbReference type="CDD" id="cd07377">
    <property type="entry name" value="WHTH_GntR"/>
    <property type="match status" value="1"/>
</dbReference>
<dbReference type="Gene3D" id="1.10.10.10">
    <property type="entry name" value="Winged helix-like DNA-binding domain superfamily/Winged helix DNA-binding domain"/>
    <property type="match status" value="1"/>
</dbReference>
<feature type="domain" description="HTH gntR-type" evidence="4">
    <location>
        <begin position="25"/>
        <end position="92"/>
    </location>
</feature>
<evidence type="ECO:0000256" key="3">
    <source>
        <dbReference type="ARBA" id="ARBA00023163"/>
    </source>
</evidence>
<proteinExistence type="predicted"/>
<evidence type="ECO:0000256" key="2">
    <source>
        <dbReference type="ARBA" id="ARBA00023125"/>
    </source>
</evidence>